<dbReference type="EMBL" id="VFPH01000002">
    <property type="protein sequence ID" value="TQM36947.1"/>
    <property type="molecule type" value="Genomic_DNA"/>
</dbReference>
<evidence type="ECO:0000256" key="3">
    <source>
        <dbReference type="ARBA" id="ARBA00022833"/>
    </source>
</evidence>
<comment type="caution">
    <text evidence="7">The sequence shown here is derived from an EMBL/GenBank/DDBJ whole genome shotgun (WGS) entry which is preliminary data.</text>
</comment>
<dbReference type="InterPro" id="IPR013154">
    <property type="entry name" value="ADH-like_N"/>
</dbReference>
<evidence type="ECO:0000256" key="2">
    <source>
        <dbReference type="ARBA" id="ARBA00022723"/>
    </source>
</evidence>
<dbReference type="Gene3D" id="3.40.50.720">
    <property type="entry name" value="NAD(P)-binding Rossmann-like Domain"/>
    <property type="match status" value="1"/>
</dbReference>
<dbReference type="Proteomes" id="UP000319818">
    <property type="component" value="Unassembled WGS sequence"/>
</dbReference>
<dbReference type="Gene3D" id="3.90.180.10">
    <property type="entry name" value="Medium-chain alcohol dehydrogenases, catalytic domain"/>
    <property type="match status" value="1"/>
</dbReference>
<evidence type="ECO:0000313" key="7">
    <source>
        <dbReference type="EMBL" id="TQM36947.1"/>
    </source>
</evidence>
<feature type="domain" description="Glucose dehydrogenase C-terminal" evidence="6">
    <location>
        <begin position="147"/>
        <end position="341"/>
    </location>
</feature>
<keyword evidence="2" id="KW-0479">Metal-binding</keyword>
<evidence type="ECO:0000259" key="6">
    <source>
        <dbReference type="Pfam" id="PF16912"/>
    </source>
</evidence>
<accession>A0A543FSX2</accession>
<dbReference type="InterPro" id="IPR036291">
    <property type="entry name" value="NAD(P)-bd_dom_sf"/>
</dbReference>
<dbReference type="Pfam" id="PF16912">
    <property type="entry name" value="Glu_dehyd_C"/>
    <property type="match status" value="1"/>
</dbReference>
<dbReference type="SUPFAM" id="SSF51735">
    <property type="entry name" value="NAD(P)-binding Rossmann-fold domains"/>
    <property type="match status" value="1"/>
</dbReference>
<name>A0A543FSX2_9PSEU</name>
<evidence type="ECO:0000313" key="8">
    <source>
        <dbReference type="Proteomes" id="UP000319818"/>
    </source>
</evidence>
<sequence length="343" mass="35839">MRALCVHPGADGGTLVLDDVPEPAPEDGALLVEALALGVCGTDREIVARGPRLAPPGRAGLVLGHESLGRVLDAPAGCGVVPGDLVVGLVRHPDPVPCAFCAVGRSDLCENGRFTERGILGRDGFGSERFRLEPEYAVRVSPDLGLAGVLLEPASVVAKAWEQLDHAVRRPLRRALVLGAGPIGLLAALLGTQRGLDVHVVDRVAHGPKPRQVAGIGATYHSSTESLVGAFDAVVECSGALVAEAIDRTAPAGAACLVGVGDARSAGALELADLARLLISGNRTVLGTVNSNRRHFDAAHTALRRADREWLDGLLTDRVPLEDWRAAFDTGLDRIKAVIRFTS</sequence>
<evidence type="ECO:0000256" key="1">
    <source>
        <dbReference type="ARBA" id="ARBA00001947"/>
    </source>
</evidence>
<keyword evidence="8" id="KW-1185">Reference proteome</keyword>
<keyword evidence="3" id="KW-0862">Zinc</keyword>
<protein>
    <submittedName>
        <fullName evidence="7">Threonine dehydrogenase-like Zn-dependent dehydrogenase</fullName>
    </submittedName>
</protein>
<dbReference type="OrthoDB" id="3987021at2"/>
<feature type="domain" description="Alcohol dehydrogenase-like N-terminal" evidence="5">
    <location>
        <begin position="27"/>
        <end position="139"/>
    </location>
</feature>
<dbReference type="InterPro" id="IPR011032">
    <property type="entry name" value="GroES-like_sf"/>
</dbReference>
<dbReference type="RefSeq" id="WP_142106144.1">
    <property type="nucleotide sequence ID" value="NZ_VFPH01000002.1"/>
</dbReference>
<proteinExistence type="predicted"/>
<reference evidence="7 8" key="1">
    <citation type="submission" date="2019-06" db="EMBL/GenBank/DDBJ databases">
        <title>Sequencing the genomes of 1000 actinobacteria strains.</title>
        <authorList>
            <person name="Klenk H.-P."/>
        </authorList>
    </citation>
    <scope>NUCLEOTIDE SEQUENCE [LARGE SCALE GENOMIC DNA]</scope>
    <source>
        <strain evidence="7 8">DSM 45511</strain>
    </source>
</reference>
<dbReference type="GO" id="GO:0046872">
    <property type="term" value="F:metal ion binding"/>
    <property type="evidence" value="ECO:0007669"/>
    <property type="project" value="UniProtKB-KW"/>
</dbReference>
<dbReference type="Pfam" id="PF08240">
    <property type="entry name" value="ADH_N"/>
    <property type="match status" value="1"/>
</dbReference>
<keyword evidence="4" id="KW-0560">Oxidoreductase</keyword>
<dbReference type="GO" id="GO:0016491">
    <property type="term" value="F:oxidoreductase activity"/>
    <property type="evidence" value="ECO:0007669"/>
    <property type="project" value="UniProtKB-KW"/>
</dbReference>
<organism evidence="7 8">
    <name type="scientific">Pseudonocardia cypriaca</name>
    <dbReference type="NCBI Taxonomy" id="882449"/>
    <lineage>
        <taxon>Bacteria</taxon>
        <taxon>Bacillati</taxon>
        <taxon>Actinomycetota</taxon>
        <taxon>Actinomycetes</taxon>
        <taxon>Pseudonocardiales</taxon>
        <taxon>Pseudonocardiaceae</taxon>
        <taxon>Pseudonocardia</taxon>
    </lineage>
</organism>
<dbReference type="SUPFAM" id="SSF50129">
    <property type="entry name" value="GroES-like"/>
    <property type="match status" value="1"/>
</dbReference>
<evidence type="ECO:0000256" key="4">
    <source>
        <dbReference type="ARBA" id="ARBA00023002"/>
    </source>
</evidence>
<dbReference type="PANTHER" id="PTHR43189">
    <property type="entry name" value="ZINC-TYPE ALCOHOL DEHYDROGENASE-LIKE PROTEIN C1198.01-RELATED"/>
    <property type="match status" value="1"/>
</dbReference>
<comment type="cofactor">
    <cofactor evidence="1">
        <name>Zn(2+)</name>
        <dbReference type="ChEBI" id="CHEBI:29105"/>
    </cofactor>
</comment>
<gene>
    <name evidence="7" type="ORF">FB388_4142</name>
</gene>
<dbReference type="InterPro" id="IPR031640">
    <property type="entry name" value="Glu_dehyd_C"/>
</dbReference>
<dbReference type="AlphaFoldDB" id="A0A543FSX2"/>
<dbReference type="PANTHER" id="PTHR43189:SF2">
    <property type="entry name" value="GLUCOSE 1-DEHYDROGENASE"/>
    <property type="match status" value="1"/>
</dbReference>
<evidence type="ECO:0000259" key="5">
    <source>
        <dbReference type="Pfam" id="PF08240"/>
    </source>
</evidence>